<protein>
    <submittedName>
        <fullName evidence="5">Peptidoglycan-N-acetylglucosamine deacetylase</fullName>
        <ecNumber evidence="5">3.5.1.104</ecNumber>
    </submittedName>
</protein>
<dbReference type="EMBL" id="PVXM01000048">
    <property type="protein sequence ID" value="PRR70471.1"/>
    <property type="molecule type" value="Genomic_DNA"/>
</dbReference>
<comment type="caution">
    <text evidence="5">The sequence shown here is derived from an EMBL/GenBank/DDBJ whole genome shotgun (WGS) entry which is preliminary data.</text>
</comment>
<dbReference type="Pfam" id="PF01522">
    <property type="entry name" value="Polysacc_deac_1"/>
    <property type="match status" value="1"/>
</dbReference>
<dbReference type="CDD" id="cd10950">
    <property type="entry name" value="CE4_BsYlxY_like"/>
    <property type="match status" value="1"/>
</dbReference>
<keyword evidence="3" id="KW-1133">Transmembrane helix</keyword>
<evidence type="ECO:0000256" key="1">
    <source>
        <dbReference type="ARBA" id="ARBA00022723"/>
    </source>
</evidence>
<name>A0A2T0AND3_9FIRM</name>
<dbReference type="PANTHER" id="PTHR10587:SF133">
    <property type="entry name" value="CHITIN DEACETYLASE 1-RELATED"/>
    <property type="match status" value="1"/>
</dbReference>
<dbReference type="PROSITE" id="PS51677">
    <property type="entry name" value="NODB"/>
    <property type="match status" value="1"/>
</dbReference>
<keyword evidence="3" id="KW-0812">Transmembrane</keyword>
<dbReference type="OrthoDB" id="9806342at2"/>
<feature type="domain" description="NodB homology" evidence="4">
    <location>
        <begin position="53"/>
        <end position="230"/>
    </location>
</feature>
<dbReference type="SUPFAM" id="SSF88713">
    <property type="entry name" value="Glycoside hydrolase/deacetylase"/>
    <property type="match status" value="1"/>
</dbReference>
<dbReference type="GO" id="GO:0016810">
    <property type="term" value="F:hydrolase activity, acting on carbon-nitrogen (but not peptide) bonds"/>
    <property type="evidence" value="ECO:0007669"/>
    <property type="project" value="InterPro"/>
</dbReference>
<keyword evidence="6" id="KW-1185">Reference proteome</keyword>
<sequence>MYVLYYRRQRLLGIMAAVGLLLVLGFTAWHWLAGRAVPTMKIQPIYQGNPERKAVALTFTIDWGEEYLPSILQALQKAGARATFFPTGQWAERHPDLVRQMAAAGHEIGNHGQSHPHPDNLSREENRRDIQLGEATLTAITGKKPELYAPPYGESKPQVVAAAGDLGYKFIMWTINTGDYLPNTTPEDILASVIPKCQNGAIILMHPTKPASQALPELLKKLQERGYALVTVSEVL</sequence>
<dbReference type="EC" id="3.5.1.104" evidence="5"/>
<dbReference type="GO" id="GO:0016020">
    <property type="term" value="C:membrane"/>
    <property type="evidence" value="ECO:0007669"/>
    <property type="project" value="TreeGrafter"/>
</dbReference>
<proteinExistence type="predicted"/>
<dbReference type="Gene3D" id="3.20.20.370">
    <property type="entry name" value="Glycoside hydrolase/deacetylase"/>
    <property type="match status" value="1"/>
</dbReference>
<evidence type="ECO:0000256" key="3">
    <source>
        <dbReference type="SAM" id="Phobius"/>
    </source>
</evidence>
<accession>A0A2T0AND3</accession>
<dbReference type="AlphaFoldDB" id="A0A2T0AND3"/>
<dbReference type="Proteomes" id="UP000238415">
    <property type="component" value="Unassembled WGS sequence"/>
</dbReference>
<feature type="transmembrane region" description="Helical" evidence="3">
    <location>
        <begin position="12"/>
        <end position="32"/>
    </location>
</feature>
<keyword evidence="1" id="KW-0479">Metal-binding</keyword>
<organism evidence="5 6">
    <name type="scientific">Neomoorella humiferrea</name>
    <dbReference type="NCBI Taxonomy" id="676965"/>
    <lineage>
        <taxon>Bacteria</taxon>
        <taxon>Bacillati</taxon>
        <taxon>Bacillota</taxon>
        <taxon>Clostridia</taxon>
        <taxon>Neomoorellales</taxon>
        <taxon>Neomoorellaceae</taxon>
        <taxon>Neomoorella</taxon>
    </lineage>
</organism>
<evidence type="ECO:0000313" key="5">
    <source>
        <dbReference type="EMBL" id="PRR70471.1"/>
    </source>
</evidence>
<gene>
    <name evidence="5" type="primary">pgdA</name>
    <name evidence="5" type="ORF">MOHU_18870</name>
</gene>
<evidence type="ECO:0000313" key="6">
    <source>
        <dbReference type="Proteomes" id="UP000238415"/>
    </source>
</evidence>
<keyword evidence="3" id="KW-0472">Membrane</keyword>
<evidence type="ECO:0000259" key="4">
    <source>
        <dbReference type="PROSITE" id="PS51677"/>
    </source>
</evidence>
<keyword evidence="2 5" id="KW-0378">Hydrolase</keyword>
<dbReference type="InterPro" id="IPR002509">
    <property type="entry name" value="NODB_dom"/>
</dbReference>
<dbReference type="InterPro" id="IPR050248">
    <property type="entry name" value="Polysacc_deacetylase_ArnD"/>
</dbReference>
<reference evidence="5 6" key="1">
    <citation type="submission" date="2018-03" db="EMBL/GenBank/DDBJ databases">
        <title>Genome sequence of Moorella humiferrea DSM 23265.</title>
        <authorList>
            <person name="Poehlein A."/>
            <person name="Daniel R."/>
        </authorList>
    </citation>
    <scope>NUCLEOTIDE SEQUENCE [LARGE SCALE GENOMIC DNA]</scope>
    <source>
        <strain evidence="5 6">DSM 23265</strain>
    </source>
</reference>
<evidence type="ECO:0000256" key="2">
    <source>
        <dbReference type="ARBA" id="ARBA00022801"/>
    </source>
</evidence>
<dbReference type="GO" id="GO:0046872">
    <property type="term" value="F:metal ion binding"/>
    <property type="evidence" value="ECO:0007669"/>
    <property type="project" value="UniProtKB-KW"/>
</dbReference>
<dbReference type="InterPro" id="IPR011330">
    <property type="entry name" value="Glyco_hydro/deAcase_b/a-brl"/>
</dbReference>
<dbReference type="PANTHER" id="PTHR10587">
    <property type="entry name" value="GLYCOSYL TRANSFERASE-RELATED"/>
    <property type="match status" value="1"/>
</dbReference>
<dbReference type="RefSeq" id="WP_106005819.1">
    <property type="nucleotide sequence ID" value="NZ_CP136419.1"/>
</dbReference>
<dbReference type="GO" id="GO:0005975">
    <property type="term" value="P:carbohydrate metabolic process"/>
    <property type="evidence" value="ECO:0007669"/>
    <property type="project" value="InterPro"/>
</dbReference>